<organism evidence="2 3">
    <name type="scientific">Flavobacterium subsaxonicum WB 4.1-42 = DSM 21790</name>
    <dbReference type="NCBI Taxonomy" id="1121898"/>
    <lineage>
        <taxon>Bacteria</taxon>
        <taxon>Pseudomonadati</taxon>
        <taxon>Bacteroidota</taxon>
        <taxon>Flavobacteriia</taxon>
        <taxon>Flavobacteriales</taxon>
        <taxon>Flavobacteriaceae</taxon>
        <taxon>Flavobacterium</taxon>
    </lineage>
</organism>
<proteinExistence type="predicted"/>
<protein>
    <recommendedName>
        <fullName evidence="1">Glycosyltransferase 2-like domain-containing protein</fullName>
    </recommendedName>
</protein>
<dbReference type="STRING" id="1121898.GCA_000422725_03420"/>
<dbReference type="InterPro" id="IPR001173">
    <property type="entry name" value="Glyco_trans_2-like"/>
</dbReference>
<dbReference type="Proteomes" id="UP000030111">
    <property type="component" value="Unassembled WGS sequence"/>
</dbReference>
<dbReference type="RefSeq" id="WP_026991390.1">
    <property type="nucleotide sequence ID" value="NZ_AUGP01000029.1"/>
</dbReference>
<keyword evidence="3" id="KW-1185">Reference proteome</keyword>
<dbReference type="CDD" id="cd00761">
    <property type="entry name" value="Glyco_tranf_GTA_type"/>
    <property type="match status" value="1"/>
</dbReference>
<dbReference type="OrthoDB" id="9778406at2"/>
<evidence type="ECO:0000259" key="1">
    <source>
        <dbReference type="Pfam" id="PF00535"/>
    </source>
</evidence>
<dbReference type="EMBL" id="JRLY01000009">
    <property type="protein sequence ID" value="KGO92575.1"/>
    <property type="molecule type" value="Genomic_DNA"/>
</dbReference>
<name>A0A0A2MWH5_9FLAO</name>
<evidence type="ECO:0000313" key="3">
    <source>
        <dbReference type="Proteomes" id="UP000030111"/>
    </source>
</evidence>
<gene>
    <name evidence="2" type="ORF">Q766_12430</name>
</gene>
<dbReference type="eggNOG" id="COG1216">
    <property type="taxonomic scope" value="Bacteria"/>
</dbReference>
<dbReference type="Gene3D" id="3.90.550.10">
    <property type="entry name" value="Spore Coat Polysaccharide Biosynthesis Protein SpsA, Chain A"/>
    <property type="match status" value="1"/>
</dbReference>
<comment type="caution">
    <text evidence="2">The sequence shown here is derived from an EMBL/GenBank/DDBJ whole genome shotgun (WGS) entry which is preliminary data.</text>
</comment>
<sequence>MVEAFKKSDVEILLSTMNRDNLDFLLPMFPFAHFSDFNILIVNQTSQDVILSSAYPNIRIINCFERGLSRSRNVLVANAAHKIGLIADDDLVFVPNFDQKVAQGFNRFSNAAAIKYITTTFEGVPFRKYPQKPLAKLNALQRLNSTSWEIALNINVVRQSGILLDTNFGLGSTFPLGEEPIFINDLYHAGYQICHEPEVIVTHKTFKDSDNISLAESYRIRGAYLKRIFGNKFKLWLGIQLMFNLKNRVIGPQQIAFCIKNALKGKQQFLSLTKK</sequence>
<dbReference type="SUPFAM" id="SSF53448">
    <property type="entry name" value="Nucleotide-diphospho-sugar transferases"/>
    <property type="match status" value="1"/>
</dbReference>
<accession>A0A0A2MWH5</accession>
<dbReference type="InterPro" id="IPR029044">
    <property type="entry name" value="Nucleotide-diphossugar_trans"/>
</dbReference>
<dbReference type="AlphaFoldDB" id="A0A0A2MWH5"/>
<feature type="domain" description="Glycosyltransferase 2-like" evidence="1">
    <location>
        <begin position="35"/>
        <end position="136"/>
    </location>
</feature>
<reference evidence="2 3" key="1">
    <citation type="submission" date="2013-09" db="EMBL/GenBank/DDBJ databases">
        <authorList>
            <person name="Zeng Z."/>
            <person name="Chen C."/>
        </authorList>
    </citation>
    <scope>NUCLEOTIDE SEQUENCE [LARGE SCALE GENOMIC DNA]</scope>
    <source>
        <strain evidence="2 3">WB 4.1-42</strain>
    </source>
</reference>
<evidence type="ECO:0000313" key="2">
    <source>
        <dbReference type="EMBL" id="KGO92575.1"/>
    </source>
</evidence>
<dbReference type="Pfam" id="PF00535">
    <property type="entry name" value="Glycos_transf_2"/>
    <property type="match status" value="1"/>
</dbReference>